<feature type="domain" description="Antitoxin Xre/MbcA/ParS-like toxin-binding" evidence="1">
    <location>
        <begin position="36"/>
        <end position="85"/>
    </location>
</feature>
<dbReference type="AlphaFoldDB" id="A0AAW6PPW5"/>
<protein>
    <submittedName>
        <fullName evidence="2">DUF2384 domain-containing protein</fullName>
    </submittedName>
</protein>
<reference evidence="2" key="1">
    <citation type="submission" date="2023-03" db="EMBL/GenBank/DDBJ databases">
        <title>Draft assemblies of triclosan tolerant bacteria isolated from returned activated sludge.</title>
        <authorList>
            <person name="Van Hamelsveld S."/>
        </authorList>
    </citation>
    <scope>NUCLEOTIDE SEQUENCE</scope>
    <source>
        <strain evidence="2">GW210012_S60</strain>
    </source>
</reference>
<organism evidence="2 3">
    <name type="scientific">Pseudomonas putida</name>
    <name type="common">Arthrobacter siderocapsulatus</name>
    <dbReference type="NCBI Taxonomy" id="303"/>
    <lineage>
        <taxon>Bacteria</taxon>
        <taxon>Pseudomonadati</taxon>
        <taxon>Pseudomonadota</taxon>
        <taxon>Gammaproteobacteria</taxon>
        <taxon>Pseudomonadales</taxon>
        <taxon>Pseudomonadaceae</taxon>
        <taxon>Pseudomonas</taxon>
    </lineage>
</organism>
<accession>A0AAW6PPW5</accession>
<evidence type="ECO:0000313" key="2">
    <source>
        <dbReference type="EMBL" id="MDF3871550.1"/>
    </source>
</evidence>
<evidence type="ECO:0000259" key="1">
    <source>
        <dbReference type="Pfam" id="PF09722"/>
    </source>
</evidence>
<gene>
    <name evidence="2" type="ORF">P3W50_13845</name>
</gene>
<dbReference type="RefSeq" id="WP_009684887.1">
    <property type="nucleotide sequence ID" value="NZ_BQII01000006.1"/>
</dbReference>
<evidence type="ECO:0000313" key="3">
    <source>
        <dbReference type="Proteomes" id="UP001217741"/>
    </source>
</evidence>
<dbReference type="Proteomes" id="UP001217741">
    <property type="component" value="Unassembled WGS sequence"/>
</dbReference>
<dbReference type="Pfam" id="PF09722">
    <property type="entry name" value="Xre_MbcA_ParS_C"/>
    <property type="match status" value="1"/>
</dbReference>
<comment type="caution">
    <text evidence="2">The sequence shown here is derived from an EMBL/GenBank/DDBJ whole genome shotgun (WGS) entry which is preliminary data.</text>
</comment>
<dbReference type="EMBL" id="JARJLO010000207">
    <property type="protein sequence ID" value="MDF3871550.1"/>
    <property type="molecule type" value="Genomic_DNA"/>
</dbReference>
<proteinExistence type="predicted"/>
<dbReference type="InterPro" id="IPR024467">
    <property type="entry name" value="Xre/MbcA/ParS-like_toxin-bd"/>
</dbReference>
<name>A0AAW6PPW5_PSEPU</name>
<sequence length="88" mass="10006">MNSITIHGISDQPSISCWTSAHGAFLTRKAQIFRKAMEVLGKGELAQRWMISPALGLGNHTPCTLLWSHESYMEVWAFLYRLEYGVYT</sequence>